<dbReference type="Proteomes" id="UP000276417">
    <property type="component" value="Chromosome 1"/>
</dbReference>
<reference evidence="2 3" key="1">
    <citation type="submission" date="2018-11" db="EMBL/GenBank/DDBJ databases">
        <title>Deinococcus shelandsis sp. nov., isolated from South Shetland Islands soil of Antarctica.</title>
        <authorList>
            <person name="Tian J."/>
        </authorList>
    </citation>
    <scope>NUCLEOTIDE SEQUENCE [LARGE SCALE GENOMIC DNA]</scope>
    <source>
        <strain evidence="2 3">S14-83T</strain>
    </source>
</reference>
<keyword evidence="1" id="KW-1133">Transmembrane helix</keyword>
<gene>
    <name evidence="2" type="ORF">EHF33_12730</name>
</gene>
<dbReference type="RefSeq" id="WP_124872179.1">
    <property type="nucleotide sequence ID" value="NZ_CP034183.1"/>
</dbReference>
<evidence type="ECO:0000313" key="2">
    <source>
        <dbReference type="EMBL" id="AZI43501.1"/>
    </source>
</evidence>
<proteinExistence type="predicted"/>
<protein>
    <submittedName>
        <fullName evidence="2">Uncharacterized protein</fullName>
    </submittedName>
</protein>
<organism evidence="2 3">
    <name type="scientific">Deinococcus psychrotolerans</name>
    <dbReference type="NCBI Taxonomy" id="2489213"/>
    <lineage>
        <taxon>Bacteria</taxon>
        <taxon>Thermotogati</taxon>
        <taxon>Deinococcota</taxon>
        <taxon>Deinococci</taxon>
        <taxon>Deinococcales</taxon>
        <taxon>Deinococcaceae</taxon>
        <taxon>Deinococcus</taxon>
    </lineage>
</organism>
<dbReference type="AlphaFoldDB" id="A0A3G8YPE1"/>
<dbReference type="KEGG" id="dph:EHF33_12730"/>
<evidence type="ECO:0000256" key="1">
    <source>
        <dbReference type="SAM" id="Phobius"/>
    </source>
</evidence>
<keyword evidence="3" id="KW-1185">Reference proteome</keyword>
<name>A0A3G8YPE1_9DEIO</name>
<keyword evidence="1" id="KW-0812">Transmembrane</keyword>
<evidence type="ECO:0000313" key="3">
    <source>
        <dbReference type="Proteomes" id="UP000276417"/>
    </source>
</evidence>
<dbReference type="EMBL" id="CP034183">
    <property type="protein sequence ID" value="AZI43501.1"/>
    <property type="molecule type" value="Genomic_DNA"/>
</dbReference>
<feature type="transmembrane region" description="Helical" evidence="1">
    <location>
        <begin position="47"/>
        <end position="68"/>
    </location>
</feature>
<accession>A0A3G8YPE1</accession>
<keyword evidence="1" id="KW-0472">Membrane</keyword>
<sequence>MPNVMPFQVFFPLVGALLDVSFAASLIWALLQLHYHPDGGFSLTGPALVFYLLFVLIDVLAAALAFALEPEENWRLLPLLIAQRIIYRQLMSYVAIRAVLSAATGQQRGWGKLERKASVVAAGD</sequence>